<dbReference type="RefSeq" id="WP_046963488.1">
    <property type="nucleotide sequence ID" value="NZ_MDEI01000006.1"/>
</dbReference>
<evidence type="ECO:0000256" key="1">
    <source>
        <dbReference type="SAM" id="Phobius"/>
    </source>
</evidence>
<dbReference type="PANTHER" id="PTHR30273:SF2">
    <property type="entry name" value="PROTEIN FECR"/>
    <property type="match status" value="1"/>
</dbReference>
<comment type="caution">
    <text evidence="3">The sequence shown here is derived from an EMBL/GenBank/DDBJ whole genome shotgun (WGS) entry which is preliminary data.</text>
</comment>
<keyword evidence="4" id="KW-1185">Reference proteome</keyword>
<dbReference type="PANTHER" id="PTHR30273">
    <property type="entry name" value="PERIPLASMIC SIGNAL SENSOR AND SIGMA FACTOR ACTIVATOR FECR-RELATED"/>
    <property type="match status" value="1"/>
</dbReference>
<protein>
    <recommendedName>
        <fullName evidence="2">FecR protein domain-containing protein</fullName>
    </recommendedName>
</protein>
<dbReference type="InterPro" id="IPR006860">
    <property type="entry name" value="FecR"/>
</dbReference>
<proteinExistence type="predicted"/>
<dbReference type="OrthoDB" id="9771237at2"/>
<sequence length="333" mass="35605">MSGEPTCLPDDAAGWVARKLAGDGADPPGLQRWLAADAAHRAEFDALWALAHDAALLEALAGVEMQTGMPGTVPTAGTPIALAAPTAAHSRRHRPRWRAVALVASLALLVVLAWPWLQPVPAPLVVATAPGQIRVLTLDDGSVLTLNGASRVRVQLQAHRREVALEAGEVFFDVAHDPRRPFEISMGQARVRVLGTVFNLARDGARSELSVYSGRVEIASDRAHQVLAAGMRTEAVNGGLVALQRFDPASGDWRNGWLQTSGIALAQLVERLNRRSLQPIVLADPALGALQVSGRFRLDQPERTLAHLAQVHALQIRHSGNRITLSRSGGTRG</sequence>
<evidence type="ECO:0000259" key="2">
    <source>
        <dbReference type="Pfam" id="PF04773"/>
    </source>
</evidence>
<dbReference type="PIRSF" id="PIRSF018266">
    <property type="entry name" value="FecR"/>
    <property type="match status" value="1"/>
</dbReference>
<keyword evidence="1" id="KW-1133">Transmembrane helix</keyword>
<gene>
    <name evidence="3" type="ORF">XpiCFBP4643_08710</name>
</gene>
<keyword evidence="1" id="KW-0472">Membrane</keyword>
<dbReference type="AlphaFoldDB" id="A0A2S7D435"/>
<organism evidence="3 4">
    <name type="scientific">Xanthomonas pisi</name>
    <dbReference type="NCBI Taxonomy" id="56457"/>
    <lineage>
        <taxon>Bacteria</taxon>
        <taxon>Pseudomonadati</taxon>
        <taxon>Pseudomonadota</taxon>
        <taxon>Gammaproteobacteria</taxon>
        <taxon>Lysobacterales</taxon>
        <taxon>Lysobacteraceae</taxon>
        <taxon>Xanthomonas</taxon>
    </lineage>
</organism>
<feature type="domain" description="FecR protein" evidence="2">
    <location>
        <begin position="126"/>
        <end position="217"/>
    </location>
</feature>
<reference evidence="4" key="1">
    <citation type="submission" date="2016-08" db="EMBL/GenBank/DDBJ databases">
        <authorList>
            <person name="Merda D."/>
            <person name="Briand M."/>
            <person name="Taghouti G."/>
            <person name="Carrere S."/>
            <person name="Gouzy J."/>
            <person name="Portier P."/>
            <person name="Jacques M.-A."/>
            <person name="Fischer-Le Saux M."/>
        </authorList>
    </citation>
    <scope>NUCLEOTIDE SEQUENCE [LARGE SCALE GENOMIC DNA]</scope>
    <source>
        <strain evidence="4">CFBP4643</strain>
    </source>
</reference>
<dbReference type="Gene3D" id="3.55.50.30">
    <property type="match status" value="1"/>
</dbReference>
<feature type="transmembrane region" description="Helical" evidence="1">
    <location>
        <begin position="99"/>
        <end position="117"/>
    </location>
</feature>
<dbReference type="Proteomes" id="UP000238191">
    <property type="component" value="Unassembled WGS sequence"/>
</dbReference>
<dbReference type="InterPro" id="IPR012373">
    <property type="entry name" value="Ferrdict_sens_TM"/>
</dbReference>
<keyword evidence="1" id="KW-0812">Transmembrane</keyword>
<dbReference type="Gene3D" id="2.60.120.1440">
    <property type="match status" value="1"/>
</dbReference>
<evidence type="ECO:0000313" key="4">
    <source>
        <dbReference type="Proteomes" id="UP000238191"/>
    </source>
</evidence>
<dbReference type="GO" id="GO:0016989">
    <property type="term" value="F:sigma factor antagonist activity"/>
    <property type="evidence" value="ECO:0007669"/>
    <property type="project" value="TreeGrafter"/>
</dbReference>
<dbReference type="EMBL" id="MDEI01000006">
    <property type="protein sequence ID" value="PPU68578.1"/>
    <property type="molecule type" value="Genomic_DNA"/>
</dbReference>
<name>A0A2S7D435_9XANT</name>
<accession>A0A2S7D435</accession>
<evidence type="ECO:0000313" key="3">
    <source>
        <dbReference type="EMBL" id="PPU68578.1"/>
    </source>
</evidence>
<dbReference type="Pfam" id="PF04773">
    <property type="entry name" value="FecR"/>
    <property type="match status" value="1"/>
</dbReference>